<organism evidence="10 11">
    <name type="scientific">Halomicronema hongdechloris C2206</name>
    <dbReference type="NCBI Taxonomy" id="1641165"/>
    <lineage>
        <taxon>Bacteria</taxon>
        <taxon>Bacillati</taxon>
        <taxon>Cyanobacteriota</taxon>
        <taxon>Cyanophyceae</taxon>
        <taxon>Nodosilineales</taxon>
        <taxon>Nodosilineaceae</taxon>
        <taxon>Halomicronema</taxon>
    </lineage>
</organism>
<dbReference type="AlphaFoldDB" id="A0A1Z3HP09"/>
<evidence type="ECO:0000256" key="2">
    <source>
        <dbReference type="ARBA" id="ARBA00012438"/>
    </source>
</evidence>
<keyword evidence="4" id="KW-0808">Transferase</keyword>
<dbReference type="Pfam" id="PF02518">
    <property type="entry name" value="HATPase_c"/>
    <property type="match status" value="1"/>
</dbReference>
<dbReference type="Pfam" id="PF00512">
    <property type="entry name" value="HisKA"/>
    <property type="match status" value="1"/>
</dbReference>
<name>A0A1Z3HP09_9CYAN</name>
<evidence type="ECO:0000256" key="1">
    <source>
        <dbReference type="ARBA" id="ARBA00000085"/>
    </source>
</evidence>
<dbReference type="STRING" id="1641165.XM38_08655"/>
<gene>
    <name evidence="10" type="ORF">XM38_029970</name>
</gene>
<dbReference type="OrthoDB" id="417111at2"/>
<evidence type="ECO:0000256" key="6">
    <source>
        <dbReference type="ARBA" id="ARBA00023012"/>
    </source>
</evidence>
<keyword evidence="8" id="KW-1133">Transmembrane helix</keyword>
<dbReference type="SMART" id="SM00388">
    <property type="entry name" value="HisKA"/>
    <property type="match status" value="1"/>
</dbReference>
<dbReference type="PANTHER" id="PTHR43711:SF1">
    <property type="entry name" value="HISTIDINE KINASE 1"/>
    <property type="match status" value="1"/>
</dbReference>
<dbReference type="SUPFAM" id="SSF47384">
    <property type="entry name" value="Homodimeric domain of signal transducing histidine kinase"/>
    <property type="match status" value="1"/>
</dbReference>
<dbReference type="InterPro" id="IPR050736">
    <property type="entry name" value="Sensor_HK_Regulatory"/>
</dbReference>
<dbReference type="Gene3D" id="1.10.287.130">
    <property type="match status" value="1"/>
</dbReference>
<evidence type="ECO:0000256" key="8">
    <source>
        <dbReference type="SAM" id="Phobius"/>
    </source>
</evidence>
<keyword evidence="11" id="KW-1185">Reference proteome</keyword>
<dbReference type="FunFam" id="3.30.565.10:FF:000006">
    <property type="entry name" value="Sensor histidine kinase WalK"/>
    <property type="match status" value="1"/>
</dbReference>
<dbReference type="InterPro" id="IPR004358">
    <property type="entry name" value="Sig_transdc_His_kin-like_C"/>
</dbReference>
<evidence type="ECO:0000256" key="5">
    <source>
        <dbReference type="ARBA" id="ARBA00022777"/>
    </source>
</evidence>
<dbReference type="EC" id="2.7.13.3" evidence="2"/>
<dbReference type="PROSITE" id="PS50109">
    <property type="entry name" value="HIS_KIN"/>
    <property type="match status" value="1"/>
</dbReference>
<dbReference type="Proteomes" id="UP000191901">
    <property type="component" value="Chromosome"/>
</dbReference>
<keyword evidence="8" id="KW-0812">Transmembrane</keyword>
<dbReference type="InterPro" id="IPR003661">
    <property type="entry name" value="HisK_dim/P_dom"/>
</dbReference>
<dbReference type="InterPro" id="IPR003594">
    <property type="entry name" value="HATPase_dom"/>
</dbReference>
<feature type="transmembrane region" description="Helical" evidence="8">
    <location>
        <begin position="12"/>
        <end position="32"/>
    </location>
</feature>
<dbReference type="GO" id="GO:0000155">
    <property type="term" value="F:phosphorelay sensor kinase activity"/>
    <property type="evidence" value="ECO:0007669"/>
    <property type="project" value="InterPro"/>
</dbReference>
<dbReference type="InterPro" id="IPR036890">
    <property type="entry name" value="HATPase_C_sf"/>
</dbReference>
<sequence length="450" mass="49314">MFAGLRWRLLLYQLSVMATILVVFGLGAYTFFSHSLYRQTKQKLRTLAQAATPSMTKVASGGDGYLNQLDMVPWRDIFNRDQQSLEWFNVNGELLARRGKIELSVPPQVGPQTIQGSTPVYTFTVSVFEGAPDAGSPTLRGYIRASQTAQSIQTAKQQLLLGLGVGGGVALVLVGVGGVWLTRISLHPIEQSYHRLMQFTADASHELRGPLTAIKTSVEVMQRHPERIHPRDIKKLSAIASATTQLSTMAADLLLLARMDADTIGQSPQTVLLNPLLRNLVELYVDNARAQGIELTFTESAIVAVIGQPAQFNRLFTNLIQNALQYTYQGWVQVRLSCSRRHALVAVVDTGIGIAPQDLPQVFERFWRADKARSQPAGGSGLGLAITKAITEQYGGKIWVTSTIGSGSCFHVQFPLANATAVKPRSSQPLGQPKDINYQDNSVGDRQEMR</sequence>
<dbReference type="InterPro" id="IPR005467">
    <property type="entry name" value="His_kinase_dom"/>
</dbReference>
<dbReference type="InterPro" id="IPR036097">
    <property type="entry name" value="HisK_dim/P_sf"/>
</dbReference>
<feature type="transmembrane region" description="Helical" evidence="8">
    <location>
        <begin position="159"/>
        <end position="181"/>
    </location>
</feature>
<keyword evidence="3" id="KW-0597">Phosphoprotein</keyword>
<dbReference type="SMART" id="SM00387">
    <property type="entry name" value="HATPase_c"/>
    <property type="match status" value="1"/>
</dbReference>
<evidence type="ECO:0000256" key="7">
    <source>
        <dbReference type="SAM" id="MobiDB-lite"/>
    </source>
</evidence>
<dbReference type="CDD" id="cd00082">
    <property type="entry name" value="HisKA"/>
    <property type="match status" value="1"/>
</dbReference>
<feature type="region of interest" description="Disordered" evidence="7">
    <location>
        <begin position="423"/>
        <end position="450"/>
    </location>
</feature>
<dbReference type="Gene3D" id="3.30.565.10">
    <property type="entry name" value="Histidine kinase-like ATPase, C-terminal domain"/>
    <property type="match status" value="1"/>
</dbReference>
<feature type="domain" description="Histidine kinase" evidence="9">
    <location>
        <begin position="202"/>
        <end position="418"/>
    </location>
</feature>
<reference evidence="10 11" key="1">
    <citation type="journal article" date="2016" name="Biochim. Biophys. Acta">
        <title>Characterization of red-shifted phycobilisomes isolated from the chlorophyll f-containing cyanobacterium Halomicronema hongdechloris.</title>
        <authorList>
            <person name="Li Y."/>
            <person name="Lin Y."/>
            <person name="Garvey C.J."/>
            <person name="Birch D."/>
            <person name="Corkery R.W."/>
            <person name="Loughlin P.C."/>
            <person name="Scheer H."/>
            <person name="Willows R.D."/>
            <person name="Chen M."/>
        </authorList>
    </citation>
    <scope>NUCLEOTIDE SEQUENCE [LARGE SCALE GENOMIC DNA]</scope>
    <source>
        <strain evidence="10 11">C2206</strain>
    </source>
</reference>
<comment type="catalytic activity">
    <reaction evidence="1">
        <text>ATP + protein L-histidine = ADP + protein N-phospho-L-histidine.</text>
        <dbReference type="EC" id="2.7.13.3"/>
    </reaction>
</comment>
<dbReference type="PANTHER" id="PTHR43711">
    <property type="entry name" value="TWO-COMPONENT HISTIDINE KINASE"/>
    <property type="match status" value="1"/>
</dbReference>
<accession>A0A1Z3HP09</accession>
<keyword evidence="8" id="KW-0472">Membrane</keyword>
<evidence type="ECO:0000256" key="4">
    <source>
        <dbReference type="ARBA" id="ARBA00022679"/>
    </source>
</evidence>
<proteinExistence type="predicted"/>
<evidence type="ECO:0000259" key="9">
    <source>
        <dbReference type="PROSITE" id="PS50109"/>
    </source>
</evidence>
<dbReference type="SUPFAM" id="SSF55874">
    <property type="entry name" value="ATPase domain of HSP90 chaperone/DNA topoisomerase II/histidine kinase"/>
    <property type="match status" value="1"/>
</dbReference>
<evidence type="ECO:0000256" key="3">
    <source>
        <dbReference type="ARBA" id="ARBA00022553"/>
    </source>
</evidence>
<keyword evidence="6" id="KW-0902">Two-component regulatory system</keyword>
<dbReference type="RefSeq" id="WP_088430222.1">
    <property type="nucleotide sequence ID" value="NZ_CP021983.2"/>
</dbReference>
<dbReference type="EMBL" id="CP021983">
    <property type="protein sequence ID" value="ASC72043.1"/>
    <property type="molecule type" value="Genomic_DNA"/>
</dbReference>
<keyword evidence="5 10" id="KW-0418">Kinase</keyword>
<dbReference type="KEGG" id="hhg:XM38_029970"/>
<evidence type="ECO:0000313" key="11">
    <source>
        <dbReference type="Proteomes" id="UP000191901"/>
    </source>
</evidence>
<evidence type="ECO:0000313" key="10">
    <source>
        <dbReference type="EMBL" id="ASC72043.1"/>
    </source>
</evidence>
<dbReference type="PRINTS" id="PR00344">
    <property type="entry name" value="BCTRLSENSOR"/>
</dbReference>
<protein>
    <recommendedName>
        <fullName evidence="2">histidine kinase</fullName>
        <ecNumber evidence="2">2.7.13.3</ecNumber>
    </recommendedName>
</protein>
<dbReference type="CDD" id="cd00075">
    <property type="entry name" value="HATPase"/>
    <property type="match status" value="1"/>
</dbReference>